<evidence type="ECO:0000256" key="4">
    <source>
        <dbReference type="ARBA" id="ARBA00023242"/>
    </source>
</evidence>
<dbReference type="GO" id="GO:0006351">
    <property type="term" value="P:DNA-templated transcription"/>
    <property type="evidence" value="ECO:0007669"/>
    <property type="project" value="InterPro"/>
</dbReference>
<feature type="region of interest" description="Disordered" evidence="5">
    <location>
        <begin position="1"/>
        <end position="21"/>
    </location>
</feature>
<keyword evidence="2" id="KW-0805">Transcription regulation</keyword>
<name>A0A6A6J3A2_9PLEO</name>
<dbReference type="SMART" id="SM00066">
    <property type="entry name" value="GAL4"/>
    <property type="match status" value="1"/>
</dbReference>
<dbReference type="GO" id="GO:0008270">
    <property type="term" value="F:zinc ion binding"/>
    <property type="evidence" value="ECO:0007669"/>
    <property type="project" value="InterPro"/>
</dbReference>
<dbReference type="AlphaFoldDB" id="A0A6A6J3A2"/>
<dbReference type="OrthoDB" id="3364175at2759"/>
<dbReference type="Pfam" id="PF00172">
    <property type="entry name" value="Zn_clus"/>
    <property type="match status" value="1"/>
</dbReference>
<gene>
    <name evidence="7" type="ORF">BU26DRAFT_27732</name>
</gene>
<dbReference type="InterPro" id="IPR001138">
    <property type="entry name" value="Zn2Cys6_DnaBD"/>
</dbReference>
<keyword evidence="3" id="KW-0804">Transcription</keyword>
<evidence type="ECO:0000256" key="2">
    <source>
        <dbReference type="ARBA" id="ARBA00023015"/>
    </source>
</evidence>
<dbReference type="SUPFAM" id="SSF57701">
    <property type="entry name" value="Zn2/Cys6 DNA-binding domain"/>
    <property type="match status" value="1"/>
</dbReference>
<dbReference type="InterPro" id="IPR051127">
    <property type="entry name" value="Fungal_SecMet_Regulators"/>
</dbReference>
<reference evidence="7" key="1">
    <citation type="journal article" date="2020" name="Stud. Mycol.">
        <title>101 Dothideomycetes genomes: a test case for predicting lifestyles and emergence of pathogens.</title>
        <authorList>
            <person name="Haridas S."/>
            <person name="Albert R."/>
            <person name="Binder M."/>
            <person name="Bloem J."/>
            <person name="Labutti K."/>
            <person name="Salamov A."/>
            <person name="Andreopoulos B."/>
            <person name="Baker S."/>
            <person name="Barry K."/>
            <person name="Bills G."/>
            <person name="Bluhm B."/>
            <person name="Cannon C."/>
            <person name="Castanera R."/>
            <person name="Culley D."/>
            <person name="Daum C."/>
            <person name="Ezra D."/>
            <person name="Gonzalez J."/>
            <person name="Henrissat B."/>
            <person name="Kuo A."/>
            <person name="Liang C."/>
            <person name="Lipzen A."/>
            <person name="Lutzoni F."/>
            <person name="Magnuson J."/>
            <person name="Mondo S."/>
            <person name="Nolan M."/>
            <person name="Ohm R."/>
            <person name="Pangilinan J."/>
            <person name="Park H.-J."/>
            <person name="Ramirez L."/>
            <person name="Alfaro M."/>
            <person name="Sun H."/>
            <person name="Tritt A."/>
            <person name="Yoshinaga Y."/>
            <person name="Zwiers L.-H."/>
            <person name="Turgeon B."/>
            <person name="Goodwin S."/>
            <person name="Spatafora J."/>
            <person name="Crous P."/>
            <person name="Grigoriev I."/>
        </authorList>
    </citation>
    <scope>NUCLEOTIDE SEQUENCE</scope>
    <source>
        <strain evidence="7">CBS 122368</strain>
    </source>
</reference>
<keyword evidence="8" id="KW-1185">Reference proteome</keyword>
<keyword evidence="1" id="KW-0479">Metal-binding</keyword>
<feature type="region of interest" description="Disordered" evidence="5">
    <location>
        <begin position="101"/>
        <end position="121"/>
    </location>
</feature>
<dbReference type="Pfam" id="PF04082">
    <property type="entry name" value="Fungal_trans"/>
    <property type="match status" value="1"/>
</dbReference>
<evidence type="ECO:0000256" key="5">
    <source>
        <dbReference type="SAM" id="MobiDB-lite"/>
    </source>
</evidence>
<dbReference type="RefSeq" id="XP_033691696.1">
    <property type="nucleotide sequence ID" value="XM_033821470.1"/>
</dbReference>
<keyword evidence="4" id="KW-0539">Nucleus</keyword>
<dbReference type="Gene3D" id="4.10.240.10">
    <property type="entry name" value="Zn(2)-C6 fungal-type DNA-binding domain"/>
    <property type="match status" value="1"/>
</dbReference>
<dbReference type="PANTHER" id="PTHR47424">
    <property type="entry name" value="REGULATORY PROTEIN GAL4"/>
    <property type="match status" value="1"/>
</dbReference>
<dbReference type="PROSITE" id="PS50048">
    <property type="entry name" value="ZN2_CY6_FUNGAL_2"/>
    <property type="match status" value="1"/>
</dbReference>
<feature type="domain" description="Zn(2)-C6 fungal-type" evidence="6">
    <location>
        <begin position="22"/>
        <end position="54"/>
    </location>
</feature>
<dbReference type="GO" id="GO:0003677">
    <property type="term" value="F:DNA binding"/>
    <property type="evidence" value="ECO:0007669"/>
    <property type="project" value="InterPro"/>
</dbReference>
<evidence type="ECO:0000313" key="7">
    <source>
        <dbReference type="EMBL" id="KAF2256692.1"/>
    </source>
</evidence>
<dbReference type="EMBL" id="ML987189">
    <property type="protein sequence ID" value="KAF2256692.1"/>
    <property type="molecule type" value="Genomic_DNA"/>
</dbReference>
<organism evidence="7 8">
    <name type="scientific">Trematosphaeria pertusa</name>
    <dbReference type="NCBI Taxonomy" id="390896"/>
    <lineage>
        <taxon>Eukaryota</taxon>
        <taxon>Fungi</taxon>
        <taxon>Dikarya</taxon>
        <taxon>Ascomycota</taxon>
        <taxon>Pezizomycotina</taxon>
        <taxon>Dothideomycetes</taxon>
        <taxon>Pleosporomycetidae</taxon>
        <taxon>Pleosporales</taxon>
        <taxon>Massarineae</taxon>
        <taxon>Trematosphaeriaceae</taxon>
        <taxon>Trematosphaeria</taxon>
    </lineage>
</organism>
<sequence length="729" mass="81695">MAAMSAKSRRVPVEQRQRTQHSCDRCKSRKQKCTTAPGQDKCNHCLKYGYTCIVTKPRKQRLYGSVESHGVRVAVLEGLVKGFIPEADIANVDSLQEMGRSLGIPLPEGQPSSSEVTDEKENEQLVHDLQGQNQYIGRSSSYFFQMKLRALVGRDQNRPVGRMYLFGPNPANSRSNSGTEIDSRRPLETVDIHSIASPSSPSLIGSPEAMTEPTERSTVISLVRAFFDRVNIDFPVLHEAAFLEQLDSWFKDPTNVDHVWVCSFLSVLSLGRRHCDIDISEEQADRWWSHFQILLSKVMFTSSLASIQALMLAALHLHNTNSRDVCWTLTGAAARIGFAIGLHRDDIETDGTPLMREMRKRVWWTLYAFEQLQVSSHDRESAIQNAKHLPASPREGTLGMGTHNLPDYVAWSNRLSSLLGTANALPEGTKEDCHGPLSPTATLLRDLTRWRASLPPHLSPDAIDTMPAPFQRSLILLHTQYHYTVSLICRGALLSRFTSLSKERPVTHSASLETMSDTCIESGRVSCQLLVKLDSFGNFNAVTWLDVYYLYSSTLVLVLSLLCDVSRGRLESCVEKELLLDQCTRVASKHLDNSKVPGTMQRWLSVVRELAGMVRESINAHGHSDSAPSRETRHEAAECSRRLMDEPCPGLITPGQSTVQCDERGTDVFAPGFKPFVVDAPQLPEIPNGLNYDFVFPADEPSESRTWQEMYWEDISDMLLGGEARNWYM</sequence>
<dbReference type="PANTHER" id="PTHR47424:SF6">
    <property type="entry name" value="PROLINE UTILIZATION TRANS-ACTIVATOR"/>
    <property type="match status" value="1"/>
</dbReference>
<feature type="compositionally biased region" description="Basic and acidic residues" evidence="5">
    <location>
        <begin position="11"/>
        <end position="21"/>
    </location>
</feature>
<dbReference type="CDD" id="cd00067">
    <property type="entry name" value="GAL4"/>
    <property type="match status" value="1"/>
</dbReference>
<protein>
    <recommendedName>
        <fullName evidence="6">Zn(2)-C6 fungal-type domain-containing protein</fullName>
    </recommendedName>
</protein>
<dbReference type="SMART" id="SM00906">
    <property type="entry name" value="Fungal_trans"/>
    <property type="match status" value="1"/>
</dbReference>
<dbReference type="CDD" id="cd12148">
    <property type="entry name" value="fungal_TF_MHR"/>
    <property type="match status" value="1"/>
</dbReference>
<dbReference type="Proteomes" id="UP000800094">
    <property type="component" value="Unassembled WGS sequence"/>
</dbReference>
<dbReference type="InterPro" id="IPR007219">
    <property type="entry name" value="XnlR_reg_dom"/>
</dbReference>
<dbReference type="InterPro" id="IPR036864">
    <property type="entry name" value="Zn2-C6_fun-type_DNA-bd_sf"/>
</dbReference>
<evidence type="ECO:0000313" key="8">
    <source>
        <dbReference type="Proteomes" id="UP000800094"/>
    </source>
</evidence>
<evidence type="ECO:0000256" key="1">
    <source>
        <dbReference type="ARBA" id="ARBA00022723"/>
    </source>
</evidence>
<dbReference type="PROSITE" id="PS00463">
    <property type="entry name" value="ZN2_CY6_FUNGAL_1"/>
    <property type="match status" value="1"/>
</dbReference>
<evidence type="ECO:0000256" key="3">
    <source>
        <dbReference type="ARBA" id="ARBA00023163"/>
    </source>
</evidence>
<evidence type="ECO:0000259" key="6">
    <source>
        <dbReference type="PROSITE" id="PS50048"/>
    </source>
</evidence>
<dbReference type="GeneID" id="54574800"/>
<dbReference type="GO" id="GO:0000981">
    <property type="term" value="F:DNA-binding transcription factor activity, RNA polymerase II-specific"/>
    <property type="evidence" value="ECO:0007669"/>
    <property type="project" value="InterPro"/>
</dbReference>
<proteinExistence type="predicted"/>
<accession>A0A6A6J3A2</accession>